<evidence type="ECO:0000259" key="1">
    <source>
        <dbReference type="Pfam" id="PF15565"/>
    </source>
</evidence>
<dbReference type="Proteomes" id="UP001067708">
    <property type="component" value="Unassembled WGS sequence"/>
</dbReference>
<sequence length="157" mass="17879">MSFEKHIETLYKMRFLNNEGDDINLFTSLLNELAYNGNNEVIIDLCTIFEDDIEEPSAADDIIETIFYIANRNGLDEGLYVLAKGIPKMIPQAKGWAKTLLKTMMNGDRFINPFINALKKIDIVTKQDITEMLIEIKKGGYAKNSENIDKILAQIIE</sequence>
<protein>
    <submittedName>
        <fullName evidence="2">Imm30 family immunity protein</fullName>
    </submittedName>
</protein>
<reference evidence="2" key="1">
    <citation type="submission" date="2022-09" db="EMBL/GenBank/DDBJ databases">
        <title>Genome analysis and characterization of larvicidal activity of Brevibacillus strains.</title>
        <authorList>
            <person name="Patrusheva E.V."/>
            <person name="Izotova A.O."/>
            <person name="Toshchakov S.V."/>
            <person name="Sineoky S.P."/>
        </authorList>
    </citation>
    <scope>NUCLEOTIDE SEQUENCE</scope>
    <source>
        <strain evidence="2">VKPM_B-13244</strain>
    </source>
</reference>
<evidence type="ECO:0000313" key="2">
    <source>
        <dbReference type="EMBL" id="MCZ0830152.1"/>
    </source>
</evidence>
<organism evidence="2 3">
    <name type="scientific">Brevibacillus halotolerans</name>
    <dbReference type="NCBI Taxonomy" id="1507437"/>
    <lineage>
        <taxon>Bacteria</taxon>
        <taxon>Bacillati</taxon>
        <taxon>Bacillota</taxon>
        <taxon>Bacilli</taxon>
        <taxon>Bacillales</taxon>
        <taxon>Paenibacillaceae</taxon>
        <taxon>Brevibacillus</taxon>
    </lineage>
</organism>
<feature type="domain" description="Immunity protein 30" evidence="1">
    <location>
        <begin position="21"/>
        <end position="110"/>
    </location>
</feature>
<keyword evidence="3" id="KW-1185">Reference proteome</keyword>
<proteinExistence type="predicted"/>
<dbReference type="InterPro" id="IPR029084">
    <property type="entry name" value="Imm30"/>
</dbReference>
<name>A0ABT4HTW9_9BACL</name>
<evidence type="ECO:0000313" key="3">
    <source>
        <dbReference type="Proteomes" id="UP001067708"/>
    </source>
</evidence>
<dbReference type="RefSeq" id="WP_258416759.1">
    <property type="nucleotide sequence ID" value="NZ_JAPTNG010000003.1"/>
</dbReference>
<accession>A0ABT4HTW9</accession>
<dbReference type="EMBL" id="JAPTNG010000003">
    <property type="protein sequence ID" value="MCZ0830152.1"/>
    <property type="molecule type" value="Genomic_DNA"/>
</dbReference>
<dbReference type="Pfam" id="PF15565">
    <property type="entry name" value="Imm30"/>
    <property type="match status" value="1"/>
</dbReference>
<gene>
    <name evidence="2" type="ORF">O0535_04985</name>
</gene>
<comment type="caution">
    <text evidence="2">The sequence shown here is derived from an EMBL/GenBank/DDBJ whole genome shotgun (WGS) entry which is preliminary data.</text>
</comment>